<accession>A0A9D3V906</accession>
<dbReference type="EMBL" id="JAIQCV010000008">
    <property type="protein sequence ID" value="KAH1074512.1"/>
    <property type="molecule type" value="Genomic_DNA"/>
</dbReference>
<proteinExistence type="predicted"/>
<evidence type="ECO:0000313" key="2">
    <source>
        <dbReference type="Proteomes" id="UP000828251"/>
    </source>
</evidence>
<gene>
    <name evidence="1" type="ORF">J1N35_026840</name>
</gene>
<dbReference type="Proteomes" id="UP000828251">
    <property type="component" value="Unassembled WGS sequence"/>
</dbReference>
<dbReference type="PANTHER" id="PTHR33710:SF73">
    <property type="entry name" value="ZINC KNUCKLE CX2CX4HX4C DOMAIN-CONTAINING PROTEIN"/>
    <property type="match status" value="1"/>
</dbReference>
<sequence length="189" mass="22050">MELVRMKCGFENGIDVGAVGTKGGLSLGRKGNSLVSLKSFSSYHIDVEIHDQECGEVWRLTGFYKNLEERCREGSWELLKHLSHDQIIPWVVVEDFNEITNSFEKKSGRLRSERQMDAFRSTLEFCNLNDLGFIGRWFTWERGRFAHTNIRERLDRGVATLEWMNLFPSFQVEYLSHSFSDHCPFFLTL</sequence>
<protein>
    <recommendedName>
        <fullName evidence="3">Endonuclease/exonuclease/phosphatase domain-containing protein</fullName>
    </recommendedName>
</protein>
<dbReference type="AlphaFoldDB" id="A0A9D3V906"/>
<organism evidence="1 2">
    <name type="scientific">Gossypium stocksii</name>
    <dbReference type="NCBI Taxonomy" id="47602"/>
    <lineage>
        <taxon>Eukaryota</taxon>
        <taxon>Viridiplantae</taxon>
        <taxon>Streptophyta</taxon>
        <taxon>Embryophyta</taxon>
        <taxon>Tracheophyta</taxon>
        <taxon>Spermatophyta</taxon>
        <taxon>Magnoliopsida</taxon>
        <taxon>eudicotyledons</taxon>
        <taxon>Gunneridae</taxon>
        <taxon>Pentapetalae</taxon>
        <taxon>rosids</taxon>
        <taxon>malvids</taxon>
        <taxon>Malvales</taxon>
        <taxon>Malvaceae</taxon>
        <taxon>Malvoideae</taxon>
        <taxon>Gossypium</taxon>
    </lineage>
</organism>
<dbReference type="SUPFAM" id="SSF56219">
    <property type="entry name" value="DNase I-like"/>
    <property type="match status" value="1"/>
</dbReference>
<evidence type="ECO:0008006" key="3">
    <source>
        <dbReference type="Google" id="ProtNLM"/>
    </source>
</evidence>
<dbReference type="InterPro" id="IPR036691">
    <property type="entry name" value="Endo/exonu/phosph_ase_sf"/>
</dbReference>
<dbReference type="OrthoDB" id="1750221at2759"/>
<name>A0A9D3V906_9ROSI</name>
<evidence type="ECO:0000313" key="1">
    <source>
        <dbReference type="EMBL" id="KAH1074512.1"/>
    </source>
</evidence>
<reference evidence="1 2" key="1">
    <citation type="journal article" date="2021" name="Plant Biotechnol. J.">
        <title>Multi-omics assisted identification of the key and species-specific regulatory components of drought-tolerant mechanisms in Gossypium stocksii.</title>
        <authorList>
            <person name="Yu D."/>
            <person name="Ke L."/>
            <person name="Zhang D."/>
            <person name="Wu Y."/>
            <person name="Sun Y."/>
            <person name="Mei J."/>
            <person name="Sun J."/>
            <person name="Sun Y."/>
        </authorList>
    </citation>
    <scope>NUCLEOTIDE SEQUENCE [LARGE SCALE GENOMIC DNA]</scope>
    <source>
        <strain evidence="2">cv. E1</strain>
        <tissue evidence="1">Leaf</tissue>
    </source>
</reference>
<dbReference type="Gene3D" id="3.60.10.10">
    <property type="entry name" value="Endonuclease/exonuclease/phosphatase"/>
    <property type="match status" value="1"/>
</dbReference>
<dbReference type="PANTHER" id="PTHR33710">
    <property type="entry name" value="BNAC02G09200D PROTEIN"/>
    <property type="match status" value="1"/>
</dbReference>
<keyword evidence="2" id="KW-1185">Reference proteome</keyword>
<comment type="caution">
    <text evidence="1">The sequence shown here is derived from an EMBL/GenBank/DDBJ whole genome shotgun (WGS) entry which is preliminary data.</text>
</comment>